<comment type="caution">
    <text evidence="2">The sequence shown here is derived from an EMBL/GenBank/DDBJ whole genome shotgun (WGS) entry which is preliminary data.</text>
</comment>
<evidence type="ECO:0000313" key="2">
    <source>
        <dbReference type="EMBL" id="GAH71980.1"/>
    </source>
</evidence>
<organism evidence="2">
    <name type="scientific">marine sediment metagenome</name>
    <dbReference type="NCBI Taxonomy" id="412755"/>
    <lineage>
        <taxon>unclassified sequences</taxon>
        <taxon>metagenomes</taxon>
        <taxon>ecological metagenomes</taxon>
    </lineage>
</organism>
<evidence type="ECO:0000256" key="1">
    <source>
        <dbReference type="SAM" id="Phobius"/>
    </source>
</evidence>
<keyword evidence="1" id="KW-0812">Transmembrane</keyword>
<accession>X1IRX3</accession>
<keyword evidence="1" id="KW-1133">Transmembrane helix</keyword>
<gene>
    <name evidence="2" type="ORF">S03H2_47470</name>
</gene>
<sequence>MGNDNDKDKAAVALVLGGTGTVLGVTALIAALTKRAEAAPPGELPPITVVLDEEVRQALAAILGQQADILTKLDTTNLTLTAIATALGPALGSLLLASAHQEPQSRQR</sequence>
<dbReference type="AlphaFoldDB" id="X1IRX3"/>
<dbReference type="EMBL" id="BARU01029874">
    <property type="protein sequence ID" value="GAH71980.1"/>
    <property type="molecule type" value="Genomic_DNA"/>
</dbReference>
<keyword evidence="1" id="KW-0472">Membrane</keyword>
<name>X1IRX3_9ZZZZ</name>
<proteinExistence type="predicted"/>
<reference evidence="2" key="1">
    <citation type="journal article" date="2014" name="Front. Microbiol.">
        <title>High frequency of phylogenetically diverse reductive dehalogenase-homologous genes in deep subseafloor sedimentary metagenomes.</title>
        <authorList>
            <person name="Kawai M."/>
            <person name="Futagami T."/>
            <person name="Toyoda A."/>
            <person name="Takaki Y."/>
            <person name="Nishi S."/>
            <person name="Hori S."/>
            <person name="Arai W."/>
            <person name="Tsubouchi T."/>
            <person name="Morono Y."/>
            <person name="Uchiyama I."/>
            <person name="Ito T."/>
            <person name="Fujiyama A."/>
            <person name="Inagaki F."/>
            <person name="Takami H."/>
        </authorList>
    </citation>
    <scope>NUCLEOTIDE SEQUENCE</scope>
    <source>
        <strain evidence="2">Expedition CK06-06</strain>
    </source>
</reference>
<protein>
    <submittedName>
        <fullName evidence="2">Uncharacterized protein</fullName>
    </submittedName>
</protein>
<feature type="transmembrane region" description="Helical" evidence="1">
    <location>
        <begin position="12"/>
        <end position="32"/>
    </location>
</feature>